<dbReference type="Gene3D" id="1.20.1560.10">
    <property type="entry name" value="ABC transporter type 1, transmembrane domain"/>
    <property type="match status" value="1"/>
</dbReference>
<evidence type="ECO:0000256" key="5">
    <source>
        <dbReference type="ARBA" id="ARBA00022989"/>
    </source>
</evidence>
<evidence type="ECO:0000313" key="8">
    <source>
        <dbReference type="EMBL" id="KKU33640.1"/>
    </source>
</evidence>
<evidence type="ECO:0000256" key="2">
    <source>
        <dbReference type="ARBA" id="ARBA00022692"/>
    </source>
</evidence>
<organism evidence="8 9">
    <name type="scientific">Candidatus Collierbacteria bacterium GW2011_GWA2_46_26</name>
    <dbReference type="NCBI Taxonomy" id="1618381"/>
    <lineage>
        <taxon>Bacteria</taxon>
        <taxon>Candidatus Collieribacteriota</taxon>
    </lineage>
</organism>
<keyword evidence="2" id="KW-0812">Transmembrane</keyword>
<gene>
    <name evidence="8" type="ORF">UX47_C0002G0048</name>
</gene>
<comment type="caution">
    <text evidence="8">The sequence shown here is derived from an EMBL/GenBank/DDBJ whole genome shotgun (WGS) entry which is preliminary data.</text>
</comment>
<dbReference type="Pfam" id="PF00005">
    <property type="entry name" value="ABC_tran"/>
    <property type="match status" value="1"/>
</dbReference>
<evidence type="ECO:0000256" key="3">
    <source>
        <dbReference type="ARBA" id="ARBA00022741"/>
    </source>
</evidence>
<dbReference type="InterPro" id="IPR039421">
    <property type="entry name" value="Type_1_exporter"/>
</dbReference>
<reference evidence="8 9" key="1">
    <citation type="journal article" date="2015" name="Nature">
        <title>rRNA introns, odd ribosomes, and small enigmatic genomes across a large radiation of phyla.</title>
        <authorList>
            <person name="Brown C.T."/>
            <person name="Hug L.A."/>
            <person name="Thomas B.C."/>
            <person name="Sharon I."/>
            <person name="Castelle C.J."/>
            <person name="Singh A."/>
            <person name="Wilkins M.J."/>
            <person name="Williams K.H."/>
            <person name="Banfield J.F."/>
        </authorList>
    </citation>
    <scope>NUCLEOTIDE SEQUENCE [LARGE SCALE GENOMIC DNA]</scope>
</reference>
<dbReference type="PANTHER" id="PTHR43394">
    <property type="entry name" value="ATP-DEPENDENT PERMEASE MDL1, MITOCHONDRIAL"/>
    <property type="match status" value="1"/>
</dbReference>
<dbReference type="SMART" id="SM00382">
    <property type="entry name" value="AAA"/>
    <property type="match status" value="1"/>
</dbReference>
<dbReference type="EMBL" id="LCMI01000002">
    <property type="protein sequence ID" value="KKU33640.1"/>
    <property type="molecule type" value="Genomic_DNA"/>
</dbReference>
<dbReference type="InterPro" id="IPR027417">
    <property type="entry name" value="P-loop_NTPase"/>
</dbReference>
<proteinExistence type="predicted"/>
<dbReference type="InterPro" id="IPR036640">
    <property type="entry name" value="ABC1_TM_sf"/>
</dbReference>
<comment type="subcellular location">
    <subcellularLocation>
        <location evidence="1">Cell membrane</location>
        <topology evidence="1">Multi-pass membrane protein</topology>
    </subcellularLocation>
</comment>
<keyword evidence="4" id="KW-0067">ATP-binding</keyword>
<evidence type="ECO:0000256" key="4">
    <source>
        <dbReference type="ARBA" id="ARBA00022840"/>
    </source>
</evidence>
<protein>
    <submittedName>
        <fullName evidence="8">Xenobiotic-transporting ATPase</fullName>
    </submittedName>
</protein>
<dbReference type="GO" id="GO:0005886">
    <property type="term" value="C:plasma membrane"/>
    <property type="evidence" value="ECO:0007669"/>
    <property type="project" value="UniProtKB-SubCell"/>
</dbReference>
<dbReference type="InterPro" id="IPR003593">
    <property type="entry name" value="AAA+_ATPase"/>
</dbReference>
<dbReference type="GO" id="GO:0015421">
    <property type="term" value="F:ABC-type oligopeptide transporter activity"/>
    <property type="evidence" value="ECO:0007669"/>
    <property type="project" value="TreeGrafter"/>
</dbReference>
<dbReference type="InterPro" id="IPR003439">
    <property type="entry name" value="ABC_transporter-like_ATP-bd"/>
</dbReference>
<keyword evidence="6" id="KW-0472">Membrane</keyword>
<keyword evidence="3" id="KW-0547">Nucleotide-binding</keyword>
<sequence>MAKTKNPLSSLKEFLITYRSTVKLVWQIDRSAFIKITLANAAFGALVYPSLLVSKMLIDAVIQSLTTQEISNGLRIMIIASIGGLVIDRIQQVLQEVDRILSRLLSDSLQEKIQVGIARKLNLLPVVQAESPTVRDLQQKVLDSSGRSIWYLVNPISTFPEIVFTIISSAIPIFSFQPLIIIPCILLALPNILIGIKTSKAWHDLSTEYSPKWRVYRALEDFGTKGRYLYENKVLGHVEILLGRRFKMAQEYFNLSRDLDSKYSVQRQFATVPLSIFQTGTKLYLYYLAIIQTLSLGTAQITSSGIDRFIGNIGRLIRQANDIFQNYLFISDYEKFMALPEEDQLSGVEIPSTLHEGIEFKNAWFKYDHSPSWILKGVSFKIDPTDNIAIVGENGAGKTTLIKLICRFYEPQKGEILLNGQNIKVFNIKNYRHHLSALFQDFAQYPFSVEDNIRFGDVDKKRTRIGIKKAAKLTGIINFVQSLPLGFKNPLDKEFAGGVEPSKGLWQRVALARILYREAYILILDEPTSNVDPESEEQIFADVLRVAKKKMVILVSHRFSTVRKADKILVLEKGQAVEYGSHEELMKKAGRYKELFSIQAQSYQ</sequence>
<dbReference type="PANTHER" id="PTHR43394:SF1">
    <property type="entry name" value="ATP-BINDING CASSETTE SUB-FAMILY B MEMBER 10, MITOCHONDRIAL"/>
    <property type="match status" value="1"/>
</dbReference>
<dbReference type="GO" id="GO:0016887">
    <property type="term" value="F:ATP hydrolysis activity"/>
    <property type="evidence" value="ECO:0007669"/>
    <property type="project" value="InterPro"/>
</dbReference>
<accession>A0A0G1SK34</accession>
<dbReference type="SUPFAM" id="SSF90123">
    <property type="entry name" value="ABC transporter transmembrane region"/>
    <property type="match status" value="1"/>
</dbReference>
<evidence type="ECO:0000313" key="9">
    <source>
        <dbReference type="Proteomes" id="UP000034794"/>
    </source>
</evidence>
<keyword evidence="5" id="KW-1133">Transmembrane helix</keyword>
<dbReference type="PROSITE" id="PS50893">
    <property type="entry name" value="ABC_TRANSPORTER_2"/>
    <property type="match status" value="1"/>
</dbReference>
<feature type="domain" description="ABC transporter" evidence="7">
    <location>
        <begin position="358"/>
        <end position="598"/>
    </location>
</feature>
<dbReference type="AlphaFoldDB" id="A0A0G1SK34"/>
<dbReference type="Proteomes" id="UP000034794">
    <property type="component" value="Unassembled WGS sequence"/>
</dbReference>
<dbReference type="SUPFAM" id="SSF52540">
    <property type="entry name" value="P-loop containing nucleoside triphosphate hydrolases"/>
    <property type="match status" value="1"/>
</dbReference>
<dbReference type="GO" id="GO:0005524">
    <property type="term" value="F:ATP binding"/>
    <property type="evidence" value="ECO:0007669"/>
    <property type="project" value="UniProtKB-KW"/>
</dbReference>
<evidence type="ECO:0000256" key="1">
    <source>
        <dbReference type="ARBA" id="ARBA00004651"/>
    </source>
</evidence>
<evidence type="ECO:0000259" key="7">
    <source>
        <dbReference type="PROSITE" id="PS50893"/>
    </source>
</evidence>
<name>A0A0G1SK34_9BACT</name>
<evidence type="ECO:0000256" key="6">
    <source>
        <dbReference type="ARBA" id="ARBA00023136"/>
    </source>
</evidence>
<dbReference type="Gene3D" id="3.40.50.300">
    <property type="entry name" value="P-loop containing nucleotide triphosphate hydrolases"/>
    <property type="match status" value="1"/>
</dbReference>